<dbReference type="EMBL" id="AP019514">
    <property type="protein sequence ID" value="BBI60479.1"/>
    <property type="molecule type" value="Genomic_DNA"/>
</dbReference>
<proteinExistence type="predicted"/>
<dbReference type="InterPro" id="IPR005720">
    <property type="entry name" value="Dihydroorotate_DH_cat"/>
</dbReference>
<reference evidence="3 4" key="1">
    <citation type="journal article" date="2019" name="Microbiol. Resour. Announc.">
        <title>Complete Genome Sequence of Halomonas sulfidaeris Strain Esulfide1 Isolated from a Metal Sulfide Rock at a Depth of 2,200 Meters, Obtained Using Nanopore Sequencing.</title>
        <authorList>
            <person name="Saito M."/>
            <person name="Nishigata A."/>
            <person name="Galipon J."/>
            <person name="Arakawa K."/>
        </authorList>
    </citation>
    <scope>NUCLEOTIDE SEQUENCE [LARGE SCALE GENOMIC DNA]</scope>
    <source>
        <strain evidence="3 4">ATCC BAA-803</strain>
    </source>
</reference>
<dbReference type="AlphaFoldDB" id="A0A455U6L7"/>
<evidence type="ECO:0000313" key="3">
    <source>
        <dbReference type="EMBL" id="BBI60479.1"/>
    </source>
</evidence>
<gene>
    <name evidence="3" type="ORF">HSBAA_17850</name>
</gene>
<accession>A0A455U6L7</accession>
<feature type="domain" description="Dihydroorotate dehydrogenase catalytic" evidence="2">
    <location>
        <begin position="2"/>
        <end position="48"/>
    </location>
</feature>
<dbReference type="SUPFAM" id="SSF51395">
    <property type="entry name" value="FMN-linked oxidoreductases"/>
    <property type="match status" value="1"/>
</dbReference>
<protein>
    <recommendedName>
        <fullName evidence="2">Dihydroorotate dehydrogenase catalytic domain-containing protein</fullName>
    </recommendedName>
</protein>
<dbReference type="Gene3D" id="3.20.20.70">
    <property type="entry name" value="Aldolase class I"/>
    <property type="match status" value="1"/>
</dbReference>
<dbReference type="InterPro" id="IPR013785">
    <property type="entry name" value="Aldolase_TIM"/>
</dbReference>
<dbReference type="GO" id="GO:0005737">
    <property type="term" value="C:cytoplasm"/>
    <property type="evidence" value="ECO:0007669"/>
    <property type="project" value="InterPro"/>
</dbReference>
<evidence type="ECO:0000259" key="2">
    <source>
        <dbReference type="Pfam" id="PF01180"/>
    </source>
</evidence>
<dbReference type="GO" id="GO:0016627">
    <property type="term" value="F:oxidoreductase activity, acting on the CH-CH group of donors"/>
    <property type="evidence" value="ECO:0007669"/>
    <property type="project" value="InterPro"/>
</dbReference>
<keyword evidence="1" id="KW-0560">Oxidoreductase</keyword>
<dbReference type="Proteomes" id="UP000320231">
    <property type="component" value="Chromosome"/>
</dbReference>
<evidence type="ECO:0000256" key="1">
    <source>
        <dbReference type="ARBA" id="ARBA00023002"/>
    </source>
</evidence>
<dbReference type="Pfam" id="PF01180">
    <property type="entry name" value="DHO_dh"/>
    <property type="match status" value="1"/>
</dbReference>
<organism evidence="3 4">
    <name type="scientific">Vreelandella sulfidaeris</name>
    <dbReference type="NCBI Taxonomy" id="115553"/>
    <lineage>
        <taxon>Bacteria</taxon>
        <taxon>Pseudomonadati</taxon>
        <taxon>Pseudomonadota</taxon>
        <taxon>Gammaproteobacteria</taxon>
        <taxon>Oceanospirillales</taxon>
        <taxon>Halomonadaceae</taxon>
        <taxon>Vreelandella</taxon>
    </lineage>
</organism>
<dbReference type="KEGG" id="hsr:HSBAA_17850"/>
<sequence>MGGLSGRPVFEASNRVIRQLREHLPTLPIIGVGGIDSAAAAQAKIAAGQI</sequence>
<evidence type="ECO:0000313" key="4">
    <source>
        <dbReference type="Proteomes" id="UP000320231"/>
    </source>
</evidence>
<name>A0A455U6L7_9GAMM</name>